<evidence type="ECO:0000313" key="3">
    <source>
        <dbReference type="Proteomes" id="UP000234331"/>
    </source>
</evidence>
<evidence type="ECO:0000256" key="1">
    <source>
        <dbReference type="SAM" id="MobiDB-lite"/>
    </source>
</evidence>
<feature type="region of interest" description="Disordered" evidence="1">
    <location>
        <begin position="257"/>
        <end position="293"/>
    </location>
</feature>
<reference evidence="2 3" key="1">
    <citation type="submission" date="2017-06" db="EMBL/GenBank/DDBJ databases">
        <authorList>
            <person name="Kim H.J."/>
            <person name="Triplett B.A."/>
        </authorList>
    </citation>
    <scope>NUCLEOTIDE SEQUENCE [LARGE SCALE GENOMIC DNA]</scope>
    <source>
        <strain evidence="2">FRACA_ARgP5</strain>
    </source>
</reference>
<accession>A0A2I2L1D8</accession>
<proteinExistence type="predicted"/>
<dbReference type="Proteomes" id="UP000234331">
    <property type="component" value="Unassembled WGS sequence"/>
</dbReference>
<dbReference type="AlphaFoldDB" id="A0A2I2L1D8"/>
<sequence>MVVDVGLDDAPAGLRGAQQQLQGIAEALVGDRQAQQVGAAGGPHRTEVVHPHAAPAQPPGDDRVAEPGVRRPGPRGGGAATAENEIGAPGRELGDEVGQLGRVQRGVGVADADHVRVRGEQSGVHGRAVAAARHVDDDGAALAGDARRAVAGAVVGDDGPVAGRHPIEDPGQRLGLVQAGEHDVDRRRLLVTMRDHDRDSSDGRVPPTLTKQGNPLVEGRSRGGFGGGSYEPVTGGFGVVRAAPRRFRVAAWPVSSWSTTTPLWPRSSTDTCATPDSTSTGPGTGRRRCASPR</sequence>
<feature type="compositionally biased region" description="Polar residues" evidence="1">
    <location>
        <begin position="257"/>
        <end position="272"/>
    </location>
</feature>
<evidence type="ECO:0000313" key="2">
    <source>
        <dbReference type="EMBL" id="SNQ51719.1"/>
    </source>
</evidence>
<feature type="compositionally biased region" description="Basic and acidic residues" evidence="1">
    <location>
        <begin position="60"/>
        <end position="69"/>
    </location>
</feature>
<protein>
    <submittedName>
        <fullName evidence="2">Uncharacterized protein</fullName>
    </submittedName>
</protein>
<feature type="region of interest" description="Disordered" evidence="1">
    <location>
        <begin position="34"/>
        <end position="91"/>
    </location>
</feature>
<keyword evidence="3" id="KW-1185">Reference proteome</keyword>
<dbReference type="EMBL" id="FZMO01000547">
    <property type="protein sequence ID" value="SNQ51719.1"/>
    <property type="molecule type" value="Genomic_DNA"/>
</dbReference>
<name>A0A2I2L1D8_9ACTN</name>
<gene>
    <name evidence="2" type="ORF">FRACA_80019</name>
</gene>
<organism evidence="2 3">
    <name type="scientific">Frankia canadensis</name>
    <dbReference type="NCBI Taxonomy" id="1836972"/>
    <lineage>
        <taxon>Bacteria</taxon>
        <taxon>Bacillati</taxon>
        <taxon>Actinomycetota</taxon>
        <taxon>Actinomycetes</taxon>
        <taxon>Frankiales</taxon>
        <taxon>Frankiaceae</taxon>
        <taxon>Frankia</taxon>
    </lineage>
</organism>
<feature type="region of interest" description="Disordered" evidence="1">
    <location>
        <begin position="195"/>
        <end position="228"/>
    </location>
</feature>